<evidence type="ECO:0000256" key="3">
    <source>
        <dbReference type="ARBA" id="ARBA00022723"/>
    </source>
</evidence>
<dbReference type="InterPro" id="IPR001128">
    <property type="entry name" value="Cyt_P450"/>
</dbReference>
<evidence type="ECO:0000313" key="10">
    <source>
        <dbReference type="Proteomes" id="UP001055115"/>
    </source>
</evidence>
<dbReference type="EMBL" id="BQXU01000034">
    <property type="protein sequence ID" value="GKT50088.1"/>
    <property type="molecule type" value="Genomic_DNA"/>
</dbReference>
<keyword evidence="5 7" id="KW-0408">Iron</keyword>
<dbReference type="InterPro" id="IPR002403">
    <property type="entry name" value="Cyt_P450_E_grp-IV"/>
</dbReference>
<dbReference type="AlphaFoldDB" id="A0AA37USM4"/>
<evidence type="ECO:0000256" key="1">
    <source>
        <dbReference type="ARBA" id="ARBA00001971"/>
    </source>
</evidence>
<evidence type="ECO:0000256" key="6">
    <source>
        <dbReference type="ARBA" id="ARBA00023033"/>
    </source>
</evidence>
<name>A0AA37USM4_9PEZI</name>
<protein>
    <submittedName>
        <fullName evidence="9">Cytochrome P450 monooxygenase ATR2</fullName>
    </submittedName>
</protein>
<dbReference type="InterPro" id="IPR036396">
    <property type="entry name" value="Cyt_P450_sf"/>
</dbReference>
<comment type="similarity">
    <text evidence="2 8">Belongs to the cytochrome P450 family.</text>
</comment>
<reference evidence="9 10" key="1">
    <citation type="submission" date="2022-03" db="EMBL/GenBank/DDBJ databases">
        <title>Genome data of Colletotrichum spp.</title>
        <authorList>
            <person name="Utami Y.D."/>
            <person name="Hiruma K."/>
        </authorList>
    </citation>
    <scope>NUCLEOTIDE SEQUENCE [LARGE SCALE GENOMIC DNA]</scope>
    <source>
        <strain evidence="9 10">MAFF 239500</strain>
    </source>
</reference>
<comment type="cofactor">
    <cofactor evidence="1 7">
        <name>heme</name>
        <dbReference type="ChEBI" id="CHEBI:30413"/>
    </cofactor>
</comment>
<proteinExistence type="inferred from homology"/>
<dbReference type="GO" id="GO:0005506">
    <property type="term" value="F:iron ion binding"/>
    <property type="evidence" value="ECO:0007669"/>
    <property type="project" value="InterPro"/>
</dbReference>
<comment type="caution">
    <text evidence="9">The sequence shown here is derived from an EMBL/GenBank/DDBJ whole genome shotgun (WGS) entry which is preliminary data.</text>
</comment>
<dbReference type="Pfam" id="PF00067">
    <property type="entry name" value="p450"/>
    <property type="match status" value="1"/>
</dbReference>
<dbReference type="Gene3D" id="1.10.630.10">
    <property type="entry name" value="Cytochrome P450"/>
    <property type="match status" value="1"/>
</dbReference>
<dbReference type="GO" id="GO:0016705">
    <property type="term" value="F:oxidoreductase activity, acting on paired donors, with incorporation or reduction of molecular oxygen"/>
    <property type="evidence" value="ECO:0007669"/>
    <property type="project" value="InterPro"/>
</dbReference>
<dbReference type="InterPro" id="IPR017972">
    <property type="entry name" value="Cyt_P450_CS"/>
</dbReference>
<keyword evidence="4 8" id="KW-0560">Oxidoreductase</keyword>
<evidence type="ECO:0000256" key="8">
    <source>
        <dbReference type="RuleBase" id="RU000461"/>
    </source>
</evidence>
<feature type="binding site" description="axial binding residue" evidence="7">
    <location>
        <position position="141"/>
    </location>
    <ligand>
        <name>heme</name>
        <dbReference type="ChEBI" id="CHEBI:30413"/>
    </ligand>
    <ligandPart>
        <name>Fe</name>
        <dbReference type="ChEBI" id="CHEBI:18248"/>
    </ligandPart>
</feature>
<keyword evidence="6 8" id="KW-0503">Monooxygenase</keyword>
<keyword evidence="3 7" id="KW-0479">Metal-binding</keyword>
<accession>A0AA37USM4</accession>
<dbReference type="RefSeq" id="XP_049132438.1">
    <property type="nucleotide sequence ID" value="XM_049276481.1"/>
</dbReference>
<evidence type="ECO:0000256" key="7">
    <source>
        <dbReference type="PIRSR" id="PIRSR602403-1"/>
    </source>
</evidence>
<evidence type="ECO:0000313" key="9">
    <source>
        <dbReference type="EMBL" id="GKT50088.1"/>
    </source>
</evidence>
<gene>
    <name evidence="9" type="ORF">ColSpa_10269</name>
</gene>
<evidence type="ECO:0000256" key="5">
    <source>
        <dbReference type="ARBA" id="ARBA00023004"/>
    </source>
</evidence>
<evidence type="ECO:0000256" key="2">
    <source>
        <dbReference type="ARBA" id="ARBA00010617"/>
    </source>
</evidence>
<sequence length="143" mass="15696">MPELAPILREDVLQALSATNGVITVGAMQNMKKVDSFIKETLRFYTLSPSSFMRKVLKTFTLSSGQVVPAGSVIELSAIGIYTDEDYFQDAEKFDALRFYRMRQTKAEQQTGSKKAEVVANSQAVSVGLTSLTFGYGRHACPG</sequence>
<dbReference type="SUPFAM" id="SSF48264">
    <property type="entry name" value="Cytochrome P450"/>
    <property type="match status" value="1"/>
</dbReference>
<dbReference type="GO" id="GO:0020037">
    <property type="term" value="F:heme binding"/>
    <property type="evidence" value="ECO:0007669"/>
    <property type="project" value="InterPro"/>
</dbReference>
<evidence type="ECO:0000256" key="4">
    <source>
        <dbReference type="ARBA" id="ARBA00023002"/>
    </source>
</evidence>
<dbReference type="PANTHER" id="PTHR46206:SF7">
    <property type="entry name" value="P450, PUTATIVE (EUROFUNG)-RELATED"/>
    <property type="match status" value="1"/>
</dbReference>
<dbReference type="GO" id="GO:0004497">
    <property type="term" value="F:monooxygenase activity"/>
    <property type="evidence" value="ECO:0007669"/>
    <property type="project" value="UniProtKB-KW"/>
</dbReference>
<keyword evidence="10" id="KW-1185">Reference proteome</keyword>
<dbReference type="PANTHER" id="PTHR46206">
    <property type="entry name" value="CYTOCHROME P450"/>
    <property type="match status" value="1"/>
</dbReference>
<organism evidence="9 10">
    <name type="scientific">Colletotrichum spaethianum</name>
    <dbReference type="NCBI Taxonomy" id="700344"/>
    <lineage>
        <taxon>Eukaryota</taxon>
        <taxon>Fungi</taxon>
        <taxon>Dikarya</taxon>
        <taxon>Ascomycota</taxon>
        <taxon>Pezizomycotina</taxon>
        <taxon>Sordariomycetes</taxon>
        <taxon>Hypocreomycetidae</taxon>
        <taxon>Glomerellales</taxon>
        <taxon>Glomerellaceae</taxon>
        <taxon>Colletotrichum</taxon>
        <taxon>Colletotrichum spaethianum species complex</taxon>
    </lineage>
</organism>
<dbReference type="PROSITE" id="PS00086">
    <property type="entry name" value="CYTOCHROME_P450"/>
    <property type="match status" value="1"/>
</dbReference>
<dbReference type="Proteomes" id="UP001055115">
    <property type="component" value="Unassembled WGS sequence"/>
</dbReference>
<keyword evidence="7 8" id="KW-0349">Heme</keyword>
<dbReference type="PRINTS" id="PR00465">
    <property type="entry name" value="EP450IV"/>
</dbReference>
<dbReference type="GeneID" id="73331071"/>